<organism evidence="2 3">
    <name type="scientific">Dactylosporangium fulvum</name>
    <dbReference type="NCBI Taxonomy" id="53359"/>
    <lineage>
        <taxon>Bacteria</taxon>
        <taxon>Bacillati</taxon>
        <taxon>Actinomycetota</taxon>
        <taxon>Actinomycetes</taxon>
        <taxon>Micromonosporales</taxon>
        <taxon>Micromonosporaceae</taxon>
        <taxon>Dactylosporangium</taxon>
    </lineage>
</organism>
<evidence type="ECO:0000313" key="2">
    <source>
        <dbReference type="EMBL" id="UWP81032.1"/>
    </source>
</evidence>
<feature type="chain" id="PRO_5045543454" description="Lipoprotein" evidence="1">
    <location>
        <begin position="21"/>
        <end position="313"/>
    </location>
</feature>
<reference evidence="2" key="2">
    <citation type="submission" date="2022-09" db="EMBL/GenBank/DDBJ databases">
        <title>Biosynthetic gene clusters of Dactylosporangioum fulvum.</title>
        <authorList>
            <person name="Caradec T."/>
        </authorList>
    </citation>
    <scope>NUCLEOTIDE SEQUENCE</scope>
    <source>
        <strain evidence="2">NRRL B-16292</strain>
    </source>
</reference>
<protein>
    <recommendedName>
        <fullName evidence="4">Lipoprotein</fullName>
    </recommendedName>
</protein>
<evidence type="ECO:0008006" key="4">
    <source>
        <dbReference type="Google" id="ProtNLM"/>
    </source>
</evidence>
<reference evidence="2" key="1">
    <citation type="submission" date="2021-04" db="EMBL/GenBank/DDBJ databases">
        <authorList>
            <person name="Hartkoorn R.C."/>
            <person name="Beaudoing E."/>
            <person name="Hot D."/>
        </authorList>
    </citation>
    <scope>NUCLEOTIDE SEQUENCE</scope>
    <source>
        <strain evidence="2">NRRL B-16292</strain>
    </source>
</reference>
<dbReference type="RefSeq" id="WP_259858795.1">
    <property type="nucleotide sequence ID" value="NZ_BAAAST010000038.1"/>
</dbReference>
<dbReference type="EMBL" id="CP073720">
    <property type="protein sequence ID" value="UWP81032.1"/>
    <property type="molecule type" value="Genomic_DNA"/>
</dbReference>
<feature type="signal peptide" evidence="1">
    <location>
        <begin position="1"/>
        <end position="20"/>
    </location>
</feature>
<dbReference type="PROSITE" id="PS51257">
    <property type="entry name" value="PROKAR_LIPOPROTEIN"/>
    <property type="match status" value="1"/>
</dbReference>
<sequence length="313" mass="32126">MIRFRAVVVAALGLSLTACSSSPSAPQAGSSTGAPPAASSAAGTTLVTALGRIAATEYSRRHVRFSDNDAIRKIGNMWEEMAGYGSQDLVMLELQGEFGLRNGQARYAVTAGESPGRLVVLAGGQDASKIRSALTAKGWTADGDRLVAPKQSADAEVIGAKSLLPQVRLAGDEMLVGSDTAPLTDVVTDPGKSLAADPAVRSLADCLGDVVLAELAGPVAVGVPRPSAGGKIRAVVCSSWDSDASATAAAQRQRTAYSSGRSRSAPDTPYAELFRDVDVTATGRMVRVEATVAGPSTVLDAFVQRDLPALTLS</sequence>
<evidence type="ECO:0000313" key="3">
    <source>
        <dbReference type="Proteomes" id="UP001059617"/>
    </source>
</evidence>
<keyword evidence="3" id="KW-1185">Reference proteome</keyword>
<accession>A0ABY5VTF7</accession>
<proteinExistence type="predicted"/>
<evidence type="ECO:0000256" key="1">
    <source>
        <dbReference type="SAM" id="SignalP"/>
    </source>
</evidence>
<dbReference type="Proteomes" id="UP001059617">
    <property type="component" value="Chromosome"/>
</dbReference>
<gene>
    <name evidence="2" type="ORF">Dfulv_38825</name>
</gene>
<name>A0ABY5VTF7_9ACTN</name>
<keyword evidence="1" id="KW-0732">Signal</keyword>